<gene>
    <name evidence="1" type="ORF">FHS22_006573</name>
</gene>
<dbReference type="Proteomes" id="UP000562352">
    <property type="component" value="Unassembled WGS sequence"/>
</dbReference>
<dbReference type="AlphaFoldDB" id="A0A841DAT1"/>
<name>A0A841DAT1_PLAVE</name>
<sequence length="159" mass="16668">MSTLPVPKDIKDLFEDLLGRPVTVGVTDPAVAADLNKAVVALYVDSSRKLTAVAGMDLKLASYAGAAIGLIPQGGAEASIEDGELTPMLADNVREVCNIITGLLNQLDLPHLKLYESYMPGESAPTDATARLLALGARLDLMVEIGGYGKGKFWLSLAG</sequence>
<evidence type="ECO:0000313" key="1">
    <source>
        <dbReference type="EMBL" id="MBB5967271.1"/>
    </source>
</evidence>
<reference evidence="1 2" key="1">
    <citation type="submission" date="2020-08" db="EMBL/GenBank/DDBJ databases">
        <title>Genomic Encyclopedia of Type Strains, Phase III (KMG-III): the genomes of soil and plant-associated and newly described type strains.</title>
        <authorList>
            <person name="Whitman W."/>
        </authorList>
    </citation>
    <scope>NUCLEOTIDE SEQUENCE [LARGE SCALE GENOMIC DNA]</scope>
    <source>
        <strain evidence="1 2">CECT 3303</strain>
    </source>
</reference>
<protein>
    <submittedName>
        <fullName evidence="1">Uncharacterized protein</fullName>
    </submittedName>
</protein>
<comment type="caution">
    <text evidence="1">The sequence shown here is derived from an EMBL/GenBank/DDBJ whole genome shotgun (WGS) entry which is preliminary data.</text>
</comment>
<dbReference type="EMBL" id="JACHJJ010000031">
    <property type="protein sequence ID" value="MBB5967271.1"/>
    <property type="molecule type" value="Genomic_DNA"/>
</dbReference>
<organism evidence="1 2">
    <name type="scientific">Planomonospora venezuelensis</name>
    <dbReference type="NCBI Taxonomy" id="1999"/>
    <lineage>
        <taxon>Bacteria</taxon>
        <taxon>Bacillati</taxon>
        <taxon>Actinomycetota</taxon>
        <taxon>Actinomycetes</taxon>
        <taxon>Streptosporangiales</taxon>
        <taxon>Streptosporangiaceae</taxon>
        <taxon>Planomonospora</taxon>
    </lineage>
</organism>
<dbReference type="RefSeq" id="WP_221474405.1">
    <property type="nucleotide sequence ID" value="NZ_BAAAWZ010000005.1"/>
</dbReference>
<evidence type="ECO:0000313" key="2">
    <source>
        <dbReference type="Proteomes" id="UP000562352"/>
    </source>
</evidence>
<keyword evidence="2" id="KW-1185">Reference proteome</keyword>
<accession>A0A841DAT1</accession>
<proteinExistence type="predicted"/>